<gene>
    <name evidence="14" type="ORF">PHLGIDRAFT_467034</name>
</gene>
<evidence type="ECO:0000313" key="15">
    <source>
        <dbReference type="Proteomes" id="UP000053257"/>
    </source>
</evidence>
<organism evidence="14 15">
    <name type="scientific">Phlebiopsis gigantea (strain 11061_1 CR5-6)</name>
    <name type="common">White-rot fungus</name>
    <name type="synonym">Peniophora gigantea</name>
    <dbReference type="NCBI Taxonomy" id="745531"/>
    <lineage>
        <taxon>Eukaryota</taxon>
        <taxon>Fungi</taxon>
        <taxon>Dikarya</taxon>
        <taxon>Basidiomycota</taxon>
        <taxon>Agaricomycotina</taxon>
        <taxon>Agaricomycetes</taxon>
        <taxon>Polyporales</taxon>
        <taxon>Phanerochaetaceae</taxon>
        <taxon>Phlebiopsis</taxon>
    </lineage>
</organism>
<reference evidence="14 15" key="1">
    <citation type="journal article" date="2014" name="PLoS Genet.">
        <title>Analysis of the Phlebiopsis gigantea genome, transcriptome and secretome provides insight into its pioneer colonization strategies of wood.</title>
        <authorList>
            <person name="Hori C."/>
            <person name="Ishida T."/>
            <person name="Igarashi K."/>
            <person name="Samejima M."/>
            <person name="Suzuki H."/>
            <person name="Master E."/>
            <person name="Ferreira P."/>
            <person name="Ruiz-Duenas F.J."/>
            <person name="Held B."/>
            <person name="Canessa P."/>
            <person name="Larrondo L.F."/>
            <person name="Schmoll M."/>
            <person name="Druzhinina I.S."/>
            <person name="Kubicek C.P."/>
            <person name="Gaskell J.A."/>
            <person name="Kersten P."/>
            <person name="St John F."/>
            <person name="Glasner J."/>
            <person name="Sabat G."/>
            <person name="Splinter BonDurant S."/>
            <person name="Syed K."/>
            <person name="Yadav J."/>
            <person name="Mgbeahuruike A.C."/>
            <person name="Kovalchuk A."/>
            <person name="Asiegbu F.O."/>
            <person name="Lackner G."/>
            <person name="Hoffmeister D."/>
            <person name="Rencoret J."/>
            <person name="Gutierrez A."/>
            <person name="Sun H."/>
            <person name="Lindquist E."/>
            <person name="Barry K."/>
            <person name="Riley R."/>
            <person name="Grigoriev I.V."/>
            <person name="Henrissat B."/>
            <person name="Kues U."/>
            <person name="Berka R.M."/>
            <person name="Martinez A.T."/>
            <person name="Covert S.F."/>
            <person name="Blanchette R.A."/>
            <person name="Cullen D."/>
        </authorList>
    </citation>
    <scope>NUCLEOTIDE SEQUENCE [LARGE SCALE GENOMIC DNA]</scope>
    <source>
        <strain evidence="14 15">11061_1 CR5-6</strain>
    </source>
</reference>
<dbReference type="HOGENOM" id="CLU_987554_0_0_1"/>
<dbReference type="PROSITE" id="PS51169">
    <property type="entry name" value="CHORISMATE_MUT_3"/>
    <property type="match status" value="1"/>
</dbReference>
<feature type="signal peptide" evidence="12">
    <location>
        <begin position="1"/>
        <end position="16"/>
    </location>
</feature>
<dbReference type="Proteomes" id="UP000053257">
    <property type="component" value="Unassembled WGS sequence"/>
</dbReference>
<evidence type="ECO:0000256" key="7">
    <source>
        <dbReference type="ARBA" id="ARBA00022605"/>
    </source>
</evidence>
<evidence type="ECO:0000256" key="12">
    <source>
        <dbReference type="SAM" id="SignalP"/>
    </source>
</evidence>
<keyword evidence="12" id="KW-0732">Signal</keyword>
<sequence length="279" mass="30353">MVRFISLSVFVLSVLAFGTVMVHGASRPILPVPGLPQIRNILAQIEAPIISVLTERFNLASDPSLYANNGSKLRHFISQQEIISAATGRYDYGKLEYPFTLPLIVPDKTSKENAFPPGRFHQDSYSGNPSITSFYLDTLVSLFNRSTSFYFHLDNSTVDDDAVLSLDRTLLALLSHRAHIGKIVAETKYAANVTGFTSLIEAQDGAGIRALVTNTTQEAGVLSQASAAADAFAQAWVTSGASVSDAFANNLQNAAAKLFKELIDITTDIEVQYLLQRLH</sequence>
<dbReference type="EC" id="5.4.99.5" evidence="3"/>
<name>A0A0C3NMJ5_PHLG1</name>
<comment type="pathway">
    <text evidence="2">Metabolic intermediate biosynthesis; prephenate biosynthesis; prephenate from chorismate: step 1/1.</text>
</comment>
<dbReference type="PANTHER" id="PTHR21145:SF12">
    <property type="entry name" value="CHORISMATE MUTASE"/>
    <property type="match status" value="1"/>
</dbReference>
<dbReference type="InterPro" id="IPR037039">
    <property type="entry name" value="CM_AroQ_sf_eucaryotic"/>
</dbReference>
<dbReference type="InterPro" id="IPR002701">
    <property type="entry name" value="CM_II_prokaryot"/>
</dbReference>
<protein>
    <recommendedName>
        <fullName evidence="4">Chorismate mutase</fullName>
        <ecNumber evidence="3">5.4.99.5</ecNumber>
    </recommendedName>
</protein>
<dbReference type="GO" id="GO:0006571">
    <property type="term" value="P:tyrosine biosynthetic process"/>
    <property type="evidence" value="ECO:0007669"/>
    <property type="project" value="UniProtKB-KW"/>
</dbReference>
<evidence type="ECO:0000313" key="14">
    <source>
        <dbReference type="EMBL" id="KIP06274.1"/>
    </source>
</evidence>
<comment type="catalytic activity">
    <reaction evidence="11">
        <text>chorismate = prephenate</text>
        <dbReference type="Rhea" id="RHEA:13897"/>
        <dbReference type="ChEBI" id="CHEBI:29748"/>
        <dbReference type="ChEBI" id="CHEBI:29934"/>
        <dbReference type="EC" id="5.4.99.5"/>
    </reaction>
    <physiologicalReaction direction="left-to-right" evidence="11">
        <dbReference type="Rhea" id="RHEA:13898"/>
    </physiologicalReaction>
</comment>
<evidence type="ECO:0000256" key="1">
    <source>
        <dbReference type="ARBA" id="ARBA00004496"/>
    </source>
</evidence>
<evidence type="ECO:0000259" key="13">
    <source>
        <dbReference type="Pfam" id="PF01817"/>
    </source>
</evidence>
<keyword evidence="7" id="KW-0028">Amino-acid biosynthesis</keyword>
<dbReference type="GO" id="GO:0005737">
    <property type="term" value="C:cytoplasm"/>
    <property type="evidence" value="ECO:0007669"/>
    <property type="project" value="UniProtKB-SubCell"/>
</dbReference>
<evidence type="ECO:0000256" key="11">
    <source>
        <dbReference type="ARBA" id="ARBA00023979"/>
    </source>
</evidence>
<keyword evidence="15" id="KW-1185">Reference proteome</keyword>
<dbReference type="EMBL" id="KN840522">
    <property type="protein sequence ID" value="KIP06274.1"/>
    <property type="molecule type" value="Genomic_DNA"/>
</dbReference>
<dbReference type="SUPFAM" id="SSF48600">
    <property type="entry name" value="Chorismate mutase II"/>
    <property type="match status" value="1"/>
</dbReference>
<feature type="chain" id="PRO_5002167479" description="Chorismate mutase" evidence="12">
    <location>
        <begin position="17"/>
        <end position="279"/>
    </location>
</feature>
<evidence type="ECO:0000256" key="9">
    <source>
        <dbReference type="ARBA" id="ARBA00023222"/>
    </source>
</evidence>
<accession>A0A0C3NMJ5</accession>
<comment type="subcellular location">
    <subcellularLocation>
        <location evidence="1">Cytoplasm</location>
    </subcellularLocation>
</comment>
<dbReference type="GO" id="GO:0004106">
    <property type="term" value="F:chorismate mutase activity"/>
    <property type="evidence" value="ECO:0007669"/>
    <property type="project" value="UniProtKB-EC"/>
</dbReference>
<evidence type="ECO:0000256" key="3">
    <source>
        <dbReference type="ARBA" id="ARBA00012404"/>
    </source>
</evidence>
<keyword evidence="8" id="KW-0057">Aromatic amino acid biosynthesis</keyword>
<evidence type="ECO:0000256" key="5">
    <source>
        <dbReference type="ARBA" id="ARBA00022490"/>
    </source>
</evidence>
<keyword evidence="5" id="KW-0963">Cytoplasm</keyword>
<dbReference type="GO" id="GO:0046417">
    <property type="term" value="P:chorismate metabolic process"/>
    <property type="evidence" value="ECO:0007669"/>
    <property type="project" value="InterPro"/>
</dbReference>
<evidence type="ECO:0000256" key="4">
    <source>
        <dbReference type="ARBA" id="ARBA00020296"/>
    </source>
</evidence>
<dbReference type="UniPathway" id="UPA00120">
    <property type="reaction ID" value="UER00203"/>
</dbReference>
<evidence type="ECO:0000256" key="6">
    <source>
        <dbReference type="ARBA" id="ARBA00022498"/>
    </source>
</evidence>
<dbReference type="PANTHER" id="PTHR21145">
    <property type="entry name" value="CHORISMATE MUTASE"/>
    <property type="match status" value="1"/>
</dbReference>
<keyword evidence="9" id="KW-0584">Phenylalanine biosynthesis</keyword>
<dbReference type="STRING" id="745531.A0A0C3NMJ5"/>
<dbReference type="InterPro" id="IPR036263">
    <property type="entry name" value="Chorismate_II_sf"/>
</dbReference>
<keyword evidence="6" id="KW-0827">Tyrosine biosynthesis</keyword>
<dbReference type="AlphaFoldDB" id="A0A0C3NMJ5"/>
<proteinExistence type="predicted"/>
<evidence type="ECO:0000256" key="10">
    <source>
        <dbReference type="ARBA" id="ARBA00023235"/>
    </source>
</evidence>
<dbReference type="GO" id="GO:0009094">
    <property type="term" value="P:L-phenylalanine biosynthetic process"/>
    <property type="evidence" value="ECO:0007669"/>
    <property type="project" value="UniProtKB-KW"/>
</dbReference>
<dbReference type="Pfam" id="PF01817">
    <property type="entry name" value="CM_2"/>
    <property type="match status" value="1"/>
</dbReference>
<feature type="domain" description="Chorismate mutase" evidence="13">
    <location>
        <begin position="165"/>
        <end position="270"/>
    </location>
</feature>
<dbReference type="OrthoDB" id="191918at2759"/>
<keyword evidence="10" id="KW-0413">Isomerase</keyword>
<dbReference type="Gene3D" id="1.10.590.10">
    <property type="entry name" value="Chorismate mutase, AroQ class superfamily, eukaryotic"/>
    <property type="match status" value="1"/>
</dbReference>
<evidence type="ECO:0000256" key="8">
    <source>
        <dbReference type="ARBA" id="ARBA00023141"/>
    </source>
</evidence>
<dbReference type="InterPro" id="IPR008238">
    <property type="entry name" value="Chorismate_mutase_AroQ_euk"/>
</dbReference>
<evidence type="ECO:0000256" key="2">
    <source>
        <dbReference type="ARBA" id="ARBA00004817"/>
    </source>
</evidence>